<keyword evidence="7 15" id="KW-0812">Transmembrane</keyword>
<evidence type="ECO:0000256" key="5">
    <source>
        <dbReference type="ARBA" id="ARBA00022553"/>
    </source>
</evidence>
<evidence type="ECO:0000259" key="16">
    <source>
        <dbReference type="PROSITE" id="PS50109"/>
    </source>
</evidence>
<dbReference type="PROSITE" id="PS50109">
    <property type="entry name" value="HIS_KIN"/>
    <property type="match status" value="1"/>
</dbReference>
<dbReference type="CDD" id="cd00082">
    <property type="entry name" value="HisKA"/>
    <property type="match status" value="1"/>
</dbReference>
<organism evidence="18 19">
    <name type="scientific">[Ruminococcus] lactaris ATCC 29176</name>
    <dbReference type="NCBI Taxonomy" id="471875"/>
    <lineage>
        <taxon>Bacteria</taxon>
        <taxon>Bacillati</taxon>
        <taxon>Bacillota</taxon>
        <taxon>Clostridia</taxon>
        <taxon>Lachnospirales</taxon>
        <taxon>Lachnospiraceae</taxon>
        <taxon>Mediterraneibacter</taxon>
    </lineage>
</organism>
<dbReference type="SUPFAM" id="SSF158472">
    <property type="entry name" value="HAMP domain-like"/>
    <property type="match status" value="1"/>
</dbReference>
<dbReference type="CDD" id="cd06225">
    <property type="entry name" value="HAMP"/>
    <property type="match status" value="1"/>
</dbReference>
<dbReference type="PRINTS" id="PR00344">
    <property type="entry name" value="BCTRLSENSOR"/>
</dbReference>
<evidence type="ECO:0000256" key="3">
    <source>
        <dbReference type="ARBA" id="ARBA00012438"/>
    </source>
</evidence>
<reference evidence="18 19" key="2">
    <citation type="submission" date="2008-08" db="EMBL/GenBank/DDBJ databases">
        <authorList>
            <person name="Fulton L."/>
            <person name="Clifton S."/>
            <person name="Fulton B."/>
            <person name="Xu J."/>
            <person name="Minx P."/>
            <person name="Pepin K.H."/>
            <person name="Johnson M."/>
            <person name="Bhonagiri V."/>
            <person name="Nash W.E."/>
            <person name="Mardis E.R."/>
            <person name="Wilson R.K."/>
        </authorList>
    </citation>
    <scope>NUCLEOTIDE SEQUENCE [LARGE SCALE GENOMIC DNA]</scope>
    <source>
        <strain evidence="18 19">ATCC 29176</strain>
    </source>
</reference>
<evidence type="ECO:0000256" key="14">
    <source>
        <dbReference type="SAM" id="Coils"/>
    </source>
</evidence>
<evidence type="ECO:0000256" key="1">
    <source>
        <dbReference type="ARBA" id="ARBA00000085"/>
    </source>
</evidence>
<dbReference type="eggNOG" id="COG5002">
    <property type="taxonomic scope" value="Bacteria"/>
</dbReference>
<dbReference type="RefSeq" id="WP_005609413.1">
    <property type="nucleotide sequence ID" value="NZ_CP102292.1"/>
</dbReference>
<evidence type="ECO:0000256" key="11">
    <source>
        <dbReference type="ARBA" id="ARBA00022989"/>
    </source>
</evidence>
<dbReference type="EC" id="2.7.13.3" evidence="3"/>
<dbReference type="AlphaFoldDB" id="B5CKN8"/>
<feature type="domain" description="HAMP" evidence="17">
    <location>
        <begin position="203"/>
        <end position="255"/>
    </location>
</feature>
<keyword evidence="6" id="KW-0808">Transferase</keyword>
<keyword evidence="13 15" id="KW-0472">Membrane</keyword>
<keyword evidence="14" id="KW-0175">Coiled coil</keyword>
<feature type="domain" description="Histidine kinase" evidence="16">
    <location>
        <begin position="284"/>
        <end position="500"/>
    </location>
</feature>
<dbReference type="PANTHER" id="PTHR45528">
    <property type="entry name" value="SENSOR HISTIDINE KINASE CPXA"/>
    <property type="match status" value="1"/>
</dbReference>
<dbReference type="EMBL" id="ABOU02000001">
    <property type="protein sequence ID" value="EDY34173.1"/>
    <property type="molecule type" value="Genomic_DNA"/>
</dbReference>
<feature type="transmembrane region" description="Helical" evidence="15">
    <location>
        <begin position="182"/>
        <end position="201"/>
    </location>
</feature>
<evidence type="ECO:0000313" key="19">
    <source>
        <dbReference type="Proteomes" id="UP000003254"/>
    </source>
</evidence>
<dbReference type="PANTHER" id="PTHR45528:SF1">
    <property type="entry name" value="SENSOR HISTIDINE KINASE CPXA"/>
    <property type="match status" value="1"/>
</dbReference>
<reference evidence="18 19" key="1">
    <citation type="submission" date="2008-08" db="EMBL/GenBank/DDBJ databases">
        <title>Draft genome sequence of Ruminococcus lactaris ATCC 29176.</title>
        <authorList>
            <person name="Sudarsanam P."/>
            <person name="Ley R."/>
            <person name="Guruge J."/>
            <person name="Turnbaugh P.J."/>
            <person name="Mahowald M."/>
            <person name="Liep D."/>
            <person name="Gordon J."/>
        </authorList>
    </citation>
    <scope>NUCLEOTIDE SEQUENCE [LARGE SCALE GENOMIC DNA]</scope>
    <source>
        <strain evidence="18 19">ATCC 29176</strain>
    </source>
</reference>
<evidence type="ECO:0000256" key="12">
    <source>
        <dbReference type="ARBA" id="ARBA00023012"/>
    </source>
</evidence>
<gene>
    <name evidence="18" type="ORF">RUMLAC_00002</name>
</gene>
<keyword evidence="8" id="KW-0547">Nucleotide-binding</keyword>
<evidence type="ECO:0000256" key="9">
    <source>
        <dbReference type="ARBA" id="ARBA00022777"/>
    </source>
</evidence>
<evidence type="ECO:0000256" key="8">
    <source>
        <dbReference type="ARBA" id="ARBA00022741"/>
    </source>
</evidence>
<dbReference type="GeneID" id="77334723"/>
<accession>B5CKN8</accession>
<dbReference type="InterPro" id="IPR036890">
    <property type="entry name" value="HATPase_C_sf"/>
</dbReference>
<evidence type="ECO:0000256" key="13">
    <source>
        <dbReference type="ARBA" id="ARBA00023136"/>
    </source>
</evidence>
<sequence>MQMEKQMKKSLSRQMTAVFVGLLAFVLAAVFIVNAVFLGHYYTTHKESDLLNTYNALKEAQESDELTDENKQWKLSYELEKMNIDVCVMNVDRDAGTINEIFSNVKEKSLLYDQTLRIFFSKDTGNETVLKSTDQYVMRKMTDRQNGTDYLEMWGYLDDDFFVLMRSPLESIRESASLANQFLIYLGIIGMVVGGLLVWIFSRKITRPVMELARLSEDMANLNFDMKYTSGGNNEIGILGENFNKMSLQLEKTVSELKTANNQLQKDIEQKEKLEDMRNEFLGNVSHELKTPIALIQGYAEGLKEGVNDDSESREFYCDVIMDEASKMNQMVKNLLTLNQLEFGNDEVEFARFDIAALVRGVIASCDILIQQAGASVDFVSEEKVYVWGDEFKTEQVVRNYLTNAIHHVDNEKRIEVRIVSSDGKVRVSVFNSGKPIPEEDVPKLWDKFYKVDKAHTREYGGNGIGLSIVKAIMESFHQGYGVRNFDNGVEFWFELDAKS</sequence>
<evidence type="ECO:0000256" key="2">
    <source>
        <dbReference type="ARBA" id="ARBA00004651"/>
    </source>
</evidence>
<dbReference type="Pfam" id="PF02518">
    <property type="entry name" value="HATPase_c"/>
    <property type="match status" value="1"/>
</dbReference>
<dbReference type="PROSITE" id="PS50885">
    <property type="entry name" value="HAMP"/>
    <property type="match status" value="1"/>
</dbReference>
<dbReference type="HOGENOM" id="CLU_000445_89_6_9"/>
<keyword evidence="5" id="KW-0597">Phosphoprotein</keyword>
<dbReference type="InterPro" id="IPR003661">
    <property type="entry name" value="HisK_dim/P_dom"/>
</dbReference>
<evidence type="ECO:0000256" key="7">
    <source>
        <dbReference type="ARBA" id="ARBA00022692"/>
    </source>
</evidence>
<dbReference type="InterPro" id="IPR003594">
    <property type="entry name" value="HATPase_dom"/>
</dbReference>
<dbReference type="Pfam" id="PF00672">
    <property type="entry name" value="HAMP"/>
    <property type="match status" value="1"/>
</dbReference>
<protein>
    <recommendedName>
        <fullName evidence="3">histidine kinase</fullName>
        <ecNumber evidence="3">2.7.13.3</ecNumber>
    </recommendedName>
</protein>
<dbReference type="GO" id="GO:0005886">
    <property type="term" value="C:plasma membrane"/>
    <property type="evidence" value="ECO:0007669"/>
    <property type="project" value="UniProtKB-SubCell"/>
</dbReference>
<comment type="subcellular location">
    <subcellularLocation>
        <location evidence="2">Cell membrane</location>
        <topology evidence="2">Multi-pass membrane protein</topology>
    </subcellularLocation>
</comment>
<keyword evidence="12" id="KW-0902">Two-component regulatory system</keyword>
<proteinExistence type="predicted"/>
<evidence type="ECO:0000256" key="15">
    <source>
        <dbReference type="SAM" id="Phobius"/>
    </source>
</evidence>
<dbReference type="GO" id="GO:0005524">
    <property type="term" value="F:ATP binding"/>
    <property type="evidence" value="ECO:0007669"/>
    <property type="project" value="UniProtKB-KW"/>
</dbReference>
<name>B5CKN8_9FIRM</name>
<comment type="catalytic activity">
    <reaction evidence="1">
        <text>ATP + protein L-histidine = ADP + protein N-phospho-L-histidine.</text>
        <dbReference type="EC" id="2.7.13.3"/>
    </reaction>
</comment>
<keyword evidence="4" id="KW-1003">Cell membrane</keyword>
<dbReference type="SUPFAM" id="SSF55874">
    <property type="entry name" value="ATPase domain of HSP90 chaperone/DNA topoisomerase II/histidine kinase"/>
    <property type="match status" value="1"/>
</dbReference>
<keyword evidence="19" id="KW-1185">Reference proteome</keyword>
<dbReference type="InterPro" id="IPR005467">
    <property type="entry name" value="His_kinase_dom"/>
</dbReference>
<evidence type="ECO:0000256" key="10">
    <source>
        <dbReference type="ARBA" id="ARBA00022840"/>
    </source>
</evidence>
<dbReference type="SUPFAM" id="SSF47384">
    <property type="entry name" value="Homodimeric domain of signal transducing histidine kinase"/>
    <property type="match status" value="1"/>
</dbReference>
<dbReference type="GO" id="GO:0000155">
    <property type="term" value="F:phosphorelay sensor kinase activity"/>
    <property type="evidence" value="ECO:0007669"/>
    <property type="project" value="InterPro"/>
</dbReference>
<dbReference type="InterPro" id="IPR050398">
    <property type="entry name" value="HssS/ArlS-like"/>
</dbReference>
<dbReference type="Gene3D" id="3.30.565.10">
    <property type="entry name" value="Histidine kinase-like ATPase, C-terminal domain"/>
    <property type="match status" value="1"/>
</dbReference>
<dbReference type="Pfam" id="PF00512">
    <property type="entry name" value="HisKA"/>
    <property type="match status" value="1"/>
</dbReference>
<dbReference type="Gene3D" id="1.10.287.130">
    <property type="match status" value="1"/>
</dbReference>
<evidence type="ECO:0000256" key="4">
    <source>
        <dbReference type="ARBA" id="ARBA00022475"/>
    </source>
</evidence>
<evidence type="ECO:0000256" key="6">
    <source>
        <dbReference type="ARBA" id="ARBA00022679"/>
    </source>
</evidence>
<dbReference type="InterPro" id="IPR003660">
    <property type="entry name" value="HAMP_dom"/>
</dbReference>
<dbReference type="Gene3D" id="6.10.340.10">
    <property type="match status" value="1"/>
</dbReference>
<feature type="coiled-coil region" evidence="14">
    <location>
        <begin position="247"/>
        <end position="277"/>
    </location>
</feature>
<evidence type="ECO:0000259" key="17">
    <source>
        <dbReference type="PROSITE" id="PS50885"/>
    </source>
</evidence>
<dbReference type="SMART" id="SM00388">
    <property type="entry name" value="HisKA"/>
    <property type="match status" value="1"/>
</dbReference>
<dbReference type="InterPro" id="IPR036097">
    <property type="entry name" value="HisK_dim/P_sf"/>
</dbReference>
<evidence type="ECO:0000313" key="18">
    <source>
        <dbReference type="EMBL" id="EDY34173.1"/>
    </source>
</evidence>
<dbReference type="Proteomes" id="UP000003254">
    <property type="component" value="Unassembled WGS sequence"/>
</dbReference>
<dbReference type="SMART" id="SM00304">
    <property type="entry name" value="HAMP"/>
    <property type="match status" value="1"/>
</dbReference>
<dbReference type="FunFam" id="1.10.287.130:FF:000001">
    <property type="entry name" value="Two-component sensor histidine kinase"/>
    <property type="match status" value="1"/>
</dbReference>
<keyword evidence="9 18" id="KW-0418">Kinase</keyword>
<dbReference type="InterPro" id="IPR004358">
    <property type="entry name" value="Sig_transdc_His_kin-like_C"/>
</dbReference>
<dbReference type="SMART" id="SM00387">
    <property type="entry name" value="HATPase_c"/>
    <property type="match status" value="1"/>
</dbReference>
<keyword evidence="10" id="KW-0067">ATP-binding</keyword>
<keyword evidence="11 15" id="KW-1133">Transmembrane helix</keyword>
<comment type="caution">
    <text evidence="18">The sequence shown here is derived from an EMBL/GenBank/DDBJ whole genome shotgun (WGS) entry which is preliminary data.</text>
</comment>